<evidence type="ECO:0000256" key="6">
    <source>
        <dbReference type="ARBA" id="ARBA00022741"/>
    </source>
</evidence>
<evidence type="ECO:0000256" key="3">
    <source>
        <dbReference type="ARBA" id="ARBA00022563"/>
    </source>
</evidence>
<dbReference type="InterPro" id="IPR022630">
    <property type="entry name" value="S-AdoMet_synt_C"/>
</dbReference>
<keyword evidence="5 10" id="KW-0479">Metal-binding</keyword>
<dbReference type="Pfam" id="PF02773">
    <property type="entry name" value="S-AdoMet_synt_C"/>
    <property type="match status" value="1"/>
</dbReference>
<comment type="subcellular location">
    <subcellularLocation>
        <location evidence="10 11">Cytoplasm</location>
    </subcellularLocation>
</comment>
<dbReference type="PROSITE" id="PS00377">
    <property type="entry name" value="ADOMET_SYNTHASE_2"/>
    <property type="match status" value="1"/>
</dbReference>
<comment type="similarity">
    <text evidence="2 10 12">Belongs to the AdoMet synthase family.</text>
</comment>
<comment type="catalytic activity">
    <reaction evidence="10">
        <text>L-methionine + ATP + H2O = S-adenosyl-L-methionine + phosphate + diphosphate</text>
        <dbReference type="Rhea" id="RHEA:21080"/>
        <dbReference type="ChEBI" id="CHEBI:15377"/>
        <dbReference type="ChEBI" id="CHEBI:30616"/>
        <dbReference type="ChEBI" id="CHEBI:33019"/>
        <dbReference type="ChEBI" id="CHEBI:43474"/>
        <dbReference type="ChEBI" id="CHEBI:57844"/>
        <dbReference type="ChEBI" id="CHEBI:59789"/>
        <dbReference type="EC" id="2.5.1.6"/>
    </reaction>
</comment>
<feature type="binding site" description="in other chain" evidence="10">
    <location>
        <position position="17"/>
    </location>
    <ligand>
        <name>ATP</name>
        <dbReference type="ChEBI" id="CHEBI:30616"/>
        <note>ligand shared between two neighboring subunits</note>
    </ligand>
</feature>
<keyword evidence="4 10" id="KW-0808">Transferase</keyword>
<evidence type="ECO:0000256" key="13">
    <source>
        <dbReference type="SAM" id="MobiDB-lite"/>
    </source>
</evidence>
<keyword evidence="7 10" id="KW-0067">ATP-binding</keyword>
<dbReference type="PROSITE" id="PS00376">
    <property type="entry name" value="ADOMET_SYNTHASE_1"/>
    <property type="match status" value="1"/>
</dbReference>
<feature type="binding site" evidence="10">
    <location>
        <position position="259"/>
    </location>
    <ligand>
        <name>ATP</name>
        <dbReference type="ChEBI" id="CHEBI:30616"/>
        <note>ligand shared between two neighboring subunits</note>
    </ligand>
</feature>
<feature type="binding site" description="in other chain" evidence="10">
    <location>
        <position position="58"/>
    </location>
    <ligand>
        <name>L-methionine</name>
        <dbReference type="ChEBI" id="CHEBI:57844"/>
        <note>ligand shared between two neighboring subunits</note>
    </ligand>
</feature>
<keyword evidence="18" id="KW-1185">Reference proteome</keyword>
<feature type="binding site" description="in other chain" evidence="10">
    <location>
        <position position="101"/>
    </location>
    <ligand>
        <name>L-methionine</name>
        <dbReference type="ChEBI" id="CHEBI:57844"/>
        <note>ligand shared between two neighboring subunits</note>
    </ligand>
</feature>
<feature type="compositionally biased region" description="Polar residues" evidence="13">
    <location>
        <begin position="1"/>
        <end position="13"/>
    </location>
</feature>
<feature type="region of interest" description="Disordered" evidence="13">
    <location>
        <begin position="1"/>
        <end position="20"/>
    </location>
</feature>
<evidence type="ECO:0000259" key="14">
    <source>
        <dbReference type="Pfam" id="PF00438"/>
    </source>
</evidence>
<feature type="binding site" description="in other chain" evidence="10">
    <location>
        <position position="267"/>
    </location>
    <ligand>
        <name>L-methionine</name>
        <dbReference type="ChEBI" id="CHEBI:57844"/>
        <note>ligand shared between two neighboring subunits</note>
    </ligand>
</feature>
<evidence type="ECO:0000313" key="17">
    <source>
        <dbReference type="EMBL" id="QUV94380.1"/>
    </source>
</evidence>
<comment type="function">
    <text evidence="10">Catalyzes the formation of S-adenosylmethionine (AdoMet) from methionine and ATP. The overall synthetic reaction is composed of two sequential steps, AdoMet formation and the subsequent tripolyphosphate hydrolysis which occurs prior to release of AdoMet from the enzyme.</text>
</comment>
<dbReference type="EC" id="2.5.1.6" evidence="10"/>
<keyword evidence="10" id="KW-0963">Cytoplasm</keyword>
<dbReference type="InterPro" id="IPR022629">
    <property type="entry name" value="S-AdoMet_synt_central"/>
</dbReference>
<evidence type="ECO:0000259" key="16">
    <source>
        <dbReference type="Pfam" id="PF02773"/>
    </source>
</evidence>
<dbReference type="InterPro" id="IPR002133">
    <property type="entry name" value="S-AdoMet_synthetase"/>
</dbReference>
<sequence>MNNGNFLFSSESVTEGHPDKMADQISDAILDEVLRRDPQGRVACETLLATGLVVIAGEITTTAYVDFPTVARDVVRRIGYDNAEYGFDAKTCSVISTINAQSPDIAMGVDTGGAGDQGLMFGFACTETPELMPLPIQLAHRLTQRLAQVRRDGTLEYLRPDGKAQVSVEYRDGKPHRVAAVVVSTQHAESVKSDELRRDIERHVIRHIITNGMLDADTRLHINPTGRFVIGGPMGDTGLTGRKIIVDTYGGYAPHGGGAFSGKDPTKVDRSAAYMARYIAKNVVAAGLADRCQVQLAYAIGVAEPVSIYVETFGTGKIRPETIVELIRAHFSLTPRGIIETLDLRRPIYSPTAAYGHFGRNEESFTWERTDKAEVLRKEAGL</sequence>
<name>A0ABX8B3S5_9BACT</name>
<feature type="domain" description="S-adenosylmethionine synthetase C-terminal" evidence="16">
    <location>
        <begin position="230"/>
        <end position="369"/>
    </location>
</feature>
<evidence type="ECO:0000256" key="7">
    <source>
        <dbReference type="ARBA" id="ARBA00022840"/>
    </source>
</evidence>
<evidence type="ECO:0000256" key="1">
    <source>
        <dbReference type="ARBA" id="ARBA00005224"/>
    </source>
</evidence>
<dbReference type="InterPro" id="IPR022628">
    <property type="entry name" value="S-AdoMet_synt_N"/>
</dbReference>
<feature type="domain" description="S-adenosylmethionine synthetase N-terminal" evidence="14">
    <location>
        <begin position="5"/>
        <end position="103"/>
    </location>
</feature>
<keyword evidence="6 10" id="KW-0547">Nucleotide-binding</keyword>
<protein>
    <recommendedName>
        <fullName evidence="10">S-adenosylmethionine synthase</fullName>
        <shortName evidence="10">AdoMet synthase</shortName>
        <ecNumber evidence="10">2.5.1.6</ecNumber>
    </recommendedName>
    <alternativeName>
        <fullName evidence="10">MAT</fullName>
    </alternativeName>
    <alternativeName>
        <fullName evidence="10">Methionine adenosyltransferase</fullName>
    </alternativeName>
</protein>
<keyword evidence="3 10" id="KW-0554">One-carbon metabolism</keyword>
<feature type="binding site" evidence="10">
    <location>
        <position position="236"/>
    </location>
    <ligand>
        <name>L-methionine</name>
        <dbReference type="ChEBI" id="CHEBI:57844"/>
        <note>ligand shared between two neighboring subunits</note>
    </ligand>
</feature>
<dbReference type="GO" id="GO:0004478">
    <property type="term" value="F:methionine adenosyltransferase activity"/>
    <property type="evidence" value="ECO:0007669"/>
    <property type="project" value="UniProtKB-EC"/>
</dbReference>
<comment type="cofactor">
    <cofactor evidence="10">
        <name>K(+)</name>
        <dbReference type="ChEBI" id="CHEBI:29103"/>
    </cofactor>
    <text evidence="10">Binds 1 potassium ion per subunit.</text>
</comment>
<evidence type="ECO:0000256" key="12">
    <source>
        <dbReference type="RuleBase" id="RU004462"/>
    </source>
</evidence>
<dbReference type="SUPFAM" id="SSF55973">
    <property type="entry name" value="S-adenosylmethionine synthetase"/>
    <property type="match status" value="3"/>
</dbReference>
<dbReference type="HAMAP" id="MF_00086">
    <property type="entry name" value="S_AdoMet_synth1"/>
    <property type="match status" value="1"/>
</dbReference>
<dbReference type="InterPro" id="IPR022636">
    <property type="entry name" value="S-AdoMet_synthetase_sfam"/>
</dbReference>
<feature type="binding site" description="in other chain" evidence="10">
    <location>
        <begin position="161"/>
        <end position="163"/>
    </location>
    <ligand>
        <name>ATP</name>
        <dbReference type="ChEBI" id="CHEBI:30616"/>
        <note>ligand shared between two neighboring subunits</note>
    </ligand>
</feature>
<dbReference type="PIRSF" id="PIRSF000497">
    <property type="entry name" value="MAT"/>
    <property type="match status" value="1"/>
</dbReference>
<organism evidence="17 18">
    <name type="scientific">Chloracidobacterium sp. N</name>
    <dbReference type="NCBI Taxonomy" id="2821540"/>
    <lineage>
        <taxon>Bacteria</taxon>
        <taxon>Pseudomonadati</taxon>
        <taxon>Acidobacteriota</taxon>
        <taxon>Terriglobia</taxon>
        <taxon>Terriglobales</taxon>
        <taxon>Acidobacteriaceae</taxon>
        <taxon>Chloracidobacterium</taxon>
        <taxon>Chloracidobacterium aggregatum</taxon>
    </lineage>
</organism>
<evidence type="ECO:0000256" key="11">
    <source>
        <dbReference type="RuleBase" id="RU000542"/>
    </source>
</evidence>
<comment type="subunit">
    <text evidence="10">Homotetramer; dimer of dimers.</text>
</comment>
<dbReference type="Pfam" id="PF00438">
    <property type="entry name" value="S-AdoMet_synt_N"/>
    <property type="match status" value="1"/>
</dbReference>
<reference evidence="17 18" key="1">
    <citation type="submission" date="2021-03" db="EMBL/GenBank/DDBJ databases">
        <title>Genomic and phenotypic characterization of Chloracidobacterium isolates provides evidence for multiple species.</title>
        <authorList>
            <person name="Saini M.K."/>
            <person name="Costas A.M.G."/>
            <person name="Tank M."/>
            <person name="Bryant D.A."/>
        </authorList>
    </citation>
    <scope>NUCLEOTIDE SEQUENCE [LARGE SCALE GENOMIC DNA]</scope>
    <source>
        <strain evidence="17 18">N</strain>
    </source>
</reference>
<feature type="binding site" description="in other chain" evidence="10">
    <location>
        <begin position="227"/>
        <end position="228"/>
    </location>
    <ligand>
        <name>ATP</name>
        <dbReference type="ChEBI" id="CHEBI:30616"/>
        <note>ligand shared between two neighboring subunits</note>
    </ligand>
</feature>
<feature type="region of interest" description="Flexible loop" evidence="10">
    <location>
        <begin position="101"/>
        <end position="111"/>
    </location>
</feature>
<keyword evidence="8 10" id="KW-0460">Magnesium</keyword>
<feature type="binding site" evidence="10">
    <location>
        <position position="19"/>
    </location>
    <ligand>
        <name>Mg(2+)</name>
        <dbReference type="ChEBI" id="CHEBI:18420"/>
    </ligand>
</feature>
<dbReference type="PANTHER" id="PTHR11964">
    <property type="entry name" value="S-ADENOSYLMETHIONINE SYNTHETASE"/>
    <property type="match status" value="1"/>
</dbReference>
<feature type="binding site" evidence="10">
    <location>
        <position position="236"/>
    </location>
    <ligand>
        <name>ATP</name>
        <dbReference type="ChEBI" id="CHEBI:30616"/>
        <note>ligand shared between two neighboring subunits</note>
    </ligand>
</feature>
<gene>
    <name evidence="10 17" type="primary">metK</name>
    <name evidence="17" type="ORF">J8C05_02725</name>
</gene>
<feature type="binding site" evidence="10">
    <location>
        <position position="45"/>
    </location>
    <ligand>
        <name>K(+)</name>
        <dbReference type="ChEBI" id="CHEBI:29103"/>
    </ligand>
</feature>
<proteinExistence type="inferred from homology"/>
<evidence type="ECO:0000313" key="18">
    <source>
        <dbReference type="Proteomes" id="UP000677668"/>
    </source>
</evidence>
<dbReference type="CDD" id="cd18079">
    <property type="entry name" value="S-AdoMet_synt"/>
    <property type="match status" value="1"/>
</dbReference>
<evidence type="ECO:0000256" key="2">
    <source>
        <dbReference type="ARBA" id="ARBA00009685"/>
    </source>
</evidence>
<dbReference type="Proteomes" id="UP000677668">
    <property type="component" value="Chromosome 1"/>
</dbReference>
<accession>A0ABX8B3S5</accession>
<evidence type="ECO:0000256" key="8">
    <source>
        <dbReference type="ARBA" id="ARBA00022842"/>
    </source>
</evidence>
<dbReference type="InterPro" id="IPR022631">
    <property type="entry name" value="ADOMET_SYNTHASE_CS"/>
</dbReference>
<comment type="pathway">
    <text evidence="1 10">Amino-acid biosynthesis; S-adenosyl-L-methionine biosynthesis; S-adenosyl-L-methionine from L-methionine: step 1/1.</text>
</comment>
<evidence type="ECO:0000256" key="5">
    <source>
        <dbReference type="ARBA" id="ARBA00022723"/>
    </source>
</evidence>
<comment type="cofactor">
    <cofactor evidence="10">
        <name>Mg(2+)</name>
        <dbReference type="ChEBI" id="CHEBI:18420"/>
    </cofactor>
    <text evidence="10">Binds 2 divalent ions per subunit.</text>
</comment>
<feature type="domain" description="S-adenosylmethionine synthetase central" evidence="15">
    <location>
        <begin position="113"/>
        <end position="228"/>
    </location>
</feature>
<dbReference type="Gene3D" id="3.30.300.10">
    <property type="match status" value="3"/>
</dbReference>
<dbReference type="EMBL" id="CP072642">
    <property type="protein sequence ID" value="QUV94380.1"/>
    <property type="molecule type" value="Genomic_DNA"/>
</dbReference>
<keyword evidence="9 10" id="KW-0630">Potassium</keyword>
<feature type="binding site" evidence="10">
    <location>
        <position position="263"/>
    </location>
    <ligand>
        <name>ATP</name>
        <dbReference type="ChEBI" id="CHEBI:30616"/>
        <note>ligand shared between two neighboring subunits</note>
    </ligand>
</feature>
<evidence type="ECO:0000256" key="9">
    <source>
        <dbReference type="ARBA" id="ARBA00022958"/>
    </source>
</evidence>
<evidence type="ECO:0000259" key="15">
    <source>
        <dbReference type="Pfam" id="PF02772"/>
    </source>
</evidence>
<evidence type="ECO:0000256" key="4">
    <source>
        <dbReference type="ARBA" id="ARBA00022679"/>
    </source>
</evidence>
<dbReference type="Pfam" id="PF02772">
    <property type="entry name" value="S-AdoMet_synt_M"/>
    <property type="match status" value="1"/>
</dbReference>
<dbReference type="NCBIfam" id="TIGR01034">
    <property type="entry name" value="metK"/>
    <property type="match status" value="1"/>
</dbReference>
<dbReference type="RefSeq" id="WP_211422677.1">
    <property type="nucleotide sequence ID" value="NZ_CP072642.1"/>
</dbReference>
<feature type="binding site" description="in other chain" evidence="10">
    <location>
        <begin position="242"/>
        <end position="243"/>
    </location>
    <ligand>
        <name>ATP</name>
        <dbReference type="ChEBI" id="CHEBI:30616"/>
        <note>ligand shared between two neighboring subunits</note>
    </ligand>
</feature>
<evidence type="ECO:0000256" key="10">
    <source>
        <dbReference type="HAMAP-Rule" id="MF_00086"/>
    </source>
</evidence>